<feature type="region of interest" description="Disordered" evidence="1">
    <location>
        <begin position="25"/>
        <end position="63"/>
    </location>
</feature>
<protein>
    <submittedName>
        <fullName evidence="2">Uncharacterized protein</fullName>
    </submittedName>
</protein>
<dbReference type="EMBL" id="VTPC01003710">
    <property type="protein sequence ID" value="KAF2898093.1"/>
    <property type="molecule type" value="Genomic_DNA"/>
</dbReference>
<reference evidence="2" key="1">
    <citation type="submission" date="2019-08" db="EMBL/GenBank/DDBJ databases">
        <title>The genome of the North American firefly Photinus pyralis.</title>
        <authorList>
            <consortium name="Photinus pyralis genome working group"/>
            <person name="Fallon T.R."/>
            <person name="Sander Lower S.E."/>
            <person name="Weng J.-K."/>
        </authorList>
    </citation>
    <scope>NUCLEOTIDE SEQUENCE</scope>
    <source>
        <strain evidence="2">TRF0915ILg1</strain>
        <tissue evidence="2">Whole body</tissue>
    </source>
</reference>
<feature type="compositionally biased region" description="Low complexity" evidence="1">
    <location>
        <begin position="47"/>
        <end position="61"/>
    </location>
</feature>
<dbReference type="Proteomes" id="UP000801492">
    <property type="component" value="Unassembled WGS sequence"/>
</dbReference>
<name>A0A8K0GHD9_IGNLU</name>
<accession>A0A8K0GHD9</accession>
<keyword evidence="3" id="KW-1185">Reference proteome</keyword>
<gene>
    <name evidence="2" type="ORF">ILUMI_08081</name>
</gene>
<evidence type="ECO:0000313" key="2">
    <source>
        <dbReference type="EMBL" id="KAF2898093.1"/>
    </source>
</evidence>
<evidence type="ECO:0000313" key="3">
    <source>
        <dbReference type="Proteomes" id="UP000801492"/>
    </source>
</evidence>
<organism evidence="2 3">
    <name type="scientific">Ignelater luminosus</name>
    <name type="common">Cucubano</name>
    <name type="synonym">Pyrophorus luminosus</name>
    <dbReference type="NCBI Taxonomy" id="2038154"/>
    <lineage>
        <taxon>Eukaryota</taxon>
        <taxon>Metazoa</taxon>
        <taxon>Ecdysozoa</taxon>
        <taxon>Arthropoda</taxon>
        <taxon>Hexapoda</taxon>
        <taxon>Insecta</taxon>
        <taxon>Pterygota</taxon>
        <taxon>Neoptera</taxon>
        <taxon>Endopterygota</taxon>
        <taxon>Coleoptera</taxon>
        <taxon>Polyphaga</taxon>
        <taxon>Elateriformia</taxon>
        <taxon>Elateroidea</taxon>
        <taxon>Elateridae</taxon>
        <taxon>Agrypninae</taxon>
        <taxon>Pyrophorini</taxon>
        <taxon>Ignelater</taxon>
    </lineage>
</organism>
<dbReference type="AlphaFoldDB" id="A0A8K0GHD9"/>
<evidence type="ECO:0000256" key="1">
    <source>
        <dbReference type="SAM" id="MobiDB-lite"/>
    </source>
</evidence>
<sequence length="82" mass="8832">MILSSYVGRMFFHCDDLKAVLKKATATTGRGGPDEINTDISCKSTESDMSSSSDLESSTESNVNEEFLECNCAIAKPNSLTT</sequence>
<comment type="caution">
    <text evidence="2">The sequence shown here is derived from an EMBL/GenBank/DDBJ whole genome shotgun (WGS) entry which is preliminary data.</text>
</comment>
<proteinExistence type="predicted"/>